<evidence type="ECO:0000256" key="5">
    <source>
        <dbReference type="ARBA" id="ARBA00023136"/>
    </source>
</evidence>
<comment type="caution">
    <text evidence="8">The sequence shown here is derived from an EMBL/GenBank/DDBJ whole genome shotgun (WGS) entry which is preliminary data.</text>
</comment>
<feature type="transmembrane region" description="Helical" evidence="6">
    <location>
        <begin position="103"/>
        <end position="120"/>
    </location>
</feature>
<feature type="transmembrane region" description="Helical" evidence="6">
    <location>
        <begin position="132"/>
        <end position="150"/>
    </location>
</feature>
<keyword evidence="4 6" id="KW-1133">Transmembrane helix</keyword>
<dbReference type="OrthoDB" id="4484751at2"/>
<dbReference type="GO" id="GO:0005886">
    <property type="term" value="C:plasma membrane"/>
    <property type="evidence" value="ECO:0007669"/>
    <property type="project" value="UniProtKB-SubCell"/>
</dbReference>
<feature type="transmembrane region" description="Helical" evidence="6">
    <location>
        <begin position="401"/>
        <end position="420"/>
    </location>
</feature>
<feature type="transmembrane region" description="Helical" evidence="6">
    <location>
        <begin position="302"/>
        <end position="320"/>
    </location>
</feature>
<evidence type="ECO:0000256" key="2">
    <source>
        <dbReference type="ARBA" id="ARBA00022448"/>
    </source>
</evidence>
<feature type="transmembrane region" description="Helical" evidence="6">
    <location>
        <begin position="426"/>
        <end position="448"/>
    </location>
</feature>
<sequence>MNDEPRFLVPAVVFVALVVAVVGSLGAPLITAVADQYDVSLAASQWTLTIPLLSGAVATPVLGRLGSGPHRRRVVLTTLGLVVLGSTLTVVPLPFAVLLIGRAAQGTGLGLTALMMATATDHLGERRAASTIALLSVASTAGIGVGYPLAGALTDAAGIRAAYGLGLVVTALAFVAAFVVLPQAPPRPGRRVDVPGAALLTAGLLALLVVISQTELWRDHPAWTAVILAGALLLLAVWVVVETRVAHPLIDIRLLRHPAVAGANLVMFTGGIGMYLLLGLITRYVQTPASTGYGFGLNTFEAGLVLVPFSVAGFAAGKLLPRLHVSPRTRLAASATTVLVAFVLFALSRAHLAGPVVAMTVLGLGVGAFAASMPAVILAVTPKSETASAMSVNQVVRSIGFSIGSALTGIILAAHTTAQFPTEPAYATAAWTGAAITAATVVLTLGVLRRS</sequence>
<feature type="transmembrane region" description="Helical" evidence="6">
    <location>
        <begin position="7"/>
        <end position="31"/>
    </location>
</feature>
<dbReference type="AlphaFoldDB" id="A0A4R0JTV5"/>
<dbReference type="Pfam" id="PF07690">
    <property type="entry name" value="MFS_1"/>
    <property type="match status" value="1"/>
</dbReference>
<reference evidence="8 9" key="1">
    <citation type="submission" date="2019-02" db="EMBL/GenBank/DDBJ databases">
        <title>Kribbella capetownensis sp. nov. and Kribbella speibonae sp. nov., isolated from soil.</title>
        <authorList>
            <person name="Curtis S.M."/>
            <person name="Norton I."/>
            <person name="Everest G.J."/>
            <person name="Meyers P.R."/>
        </authorList>
    </citation>
    <scope>NUCLEOTIDE SEQUENCE [LARGE SCALE GENOMIC DNA]</scope>
    <source>
        <strain evidence="8 9">YM53</strain>
    </source>
</reference>
<dbReference type="RefSeq" id="WP_131516692.1">
    <property type="nucleotide sequence ID" value="NZ_SJKD01000007.1"/>
</dbReference>
<protein>
    <submittedName>
        <fullName evidence="8">MFS transporter</fullName>
    </submittedName>
</protein>
<dbReference type="GO" id="GO:0022857">
    <property type="term" value="F:transmembrane transporter activity"/>
    <property type="evidence" value="ECO:0007669"/>
    <property type="project" value="InterPro"/>
</dbReference>
<dbReference type="EMBL" id="SJKD01000007">
    <property type="protein sequence ID" value="TCC45605.1"/>
    <property type="molecule type" value="Genomic_DNA"/>
</dbReference>
<name>A0A4R0JTV5_9ACTN</name>
<organism evidence="8 9">
    <name type="scientific">Kribbella capetownensis</name>
    <dbReference type="NCBI Taxonomy" id="1572659"/>
    <lineage>
        <taxon>Bacteria</taxon>
        <taxon>Bacillati</taxon>
        <taxon>Actinomycetota</taxon>
        <taxon>Actinomycetes</taxon>
        <taxon>Propionibacteriales</taxon>
        <taxon>Kribbellaceae</taxon>
        <taxon>Kribbella</taxon>
    </lineage>
</organism>
<dbReference type="InterPro" id="IPR020846">
    <property type="entry name" value="MFS_dom"/>
</dbReference>
<evidence type="ECO:0000256" key="1">
    <source>
        <dbReference type="ARBA" id="ARBA00004651"/>
    </source>
</evidence>
<feature type="transmembrane region" description="Helical" evidence="6">
    <location>
        <begin position="223"/>
        <end position="241"/>
    </location>
</feature>
<evidence type="ECO:0000259" key="7">
    <source>
        <dbReference type="PROSITE" id="PS50850"/>
    </source>
</evidence>
<dbReference type="PANTHER" id="PTHR42718">
    <property type="entry name" value="MAJOR FACILITATOR SUPERFAMILY MULTIDRUG TRANSPORTER MFSC"/>
    <property type="match status" value="1"/>
</dbReference>
<evidence type="ECO:0000256" key="6">
    <source>
        <dbReference type="SAM" id="Phobius"/>
    </source>
</evidence>
<dbReference type="PANTHER" id="PTHR42718:SF9">
    <property type="entry name" value="MAJOR FACILITATOR SUPERFAMILY MULTIDRUG TRANSPORTER MFSC"/>
    <property type="match status" value="1"/>
</dbReference>
<evidence type="ECO:0000256" key="3">
    <source>
        <dbReference type="ARBA" id="ARBA00022692"/>
    </source>
</evidence>
<keyword evidence="3 6" id="KW-0812">Transmembrane</keyword>
<gene>
    <name evidence="8" type="ORF">E0H75_28140</name>
</gene>
<evidence type="ECO:0000313" key="9">
    <source>
        <dbReference type="Proteomes" id="UP000293342"/>
    </source>
</evidence>
<keyword evidence="5 6" id="KW-0472">Membrane</keyword>
<dbReference type="InterPro" id="IPR011701">
    <property type="entry name" value="MFS"/>
</dbReference>
<feature type="domain" description="Major facilitator superfamily (MFS) profile" evidence="7">
    <location>
        <begin position="8"/>
        <end position="451"/>
    </location>
</feature>
<dbReference type="Proteomes" id="UP000293342">
    <property type="component" value="Unassembled WGS sequence"/>
</dbReference>
<dbReference type="Gene3D" id="1.20.1250.20">
    <property type="entry name" value="MFS general substrate transporter like domains"/>
    <property type="match status" value="1"/>
</dbReference>
<evidence type="ECO:0000256" key="4">
    <source>
        <dbReference type="ARBA" id="ARBA00022989"/>
    </source>
</evidence>
<keyword evidence="9" id="KW-1185">Reference proteome</keyword>
<dbReference type="SUPFAM" id="SSF103473">
    <property type="entry name" value="MFS general substrate transporter"/>
    <property type="match status" value="1"/>
</dbReference>
<feature type="transmembrane region" description="Helical" evidence="6">
    <location>
        <begin position="74"/>
        <end position="97"/>
    </location>
</feature>
<accession>A0A4R0JTV5</accession>
<feature type="transmembrane region" description="Helical" evidence="6">
    <location>
        <begin position="332"/>
        <end position="350"/>
    </location>
</feature>
<comment type="subcellular location">
    <subcellularLocation>
        <location evidence="1">Cell membrane</location>
        <topology evidence="1">Multi-pass membrane protein</topology>
    </subcellularLocation>
</comment>
<proteinExistence type="predicted"/>
<dbReference type="InterPro" id="IPR036259">
    <property type="entry name" value="MFS_trans_sf"/>
</dbReference>
<feature type="transmembrane region" description="Helical" evidence="6">
    <location>
        <begin position="194"/>
        <end position="211"/>
    </location>
</feature>
<feature type="transmembrane region" description="Helical" evidence="6">
    <location>
        <begin position="43"/>
        <end position="62"/>
    </location>
</feature>
<dbReference type="PROSITE" id="PS50850">
    <property type="entry name" value="MFS"/>
    <property type="match status" value="1"/>
</dbReference>
<feature type="transmembrane region" description="Helical" evidence="6">
    <location>
        <begin position="262"/>
        <end position="282"/>
    </location>
</feature>
<feature type="transmembrane region" description="Helical" evidence="6">
    <location>
        <begin position="356"/>
        <end position="380"/>
    </location>
</feature>
<feature type="transmembrane region" description="Helical" evidence="6">
    <location>
        <begin position="162"/>
        <end position="182"/>
    </location>
</feature>
<evidence type="ECO:0000313" key="8">
    <source>
        <dbReference type="EMBL" id="TCC45605.1"/>
    </source>
</evidence>
<keyword evidence="2" id="KW-0813">Transport</keyword>